<comment type="caution">
    <text evidence="2">The sequence shown here is derived from an EMBL/GenBank/DDBJ whole genome shotgun (WGS) entry which is preliminary data.</text>
</comment>
<feature type="region of interest" description="Disordered" evidence="1">
    <location>
        <begin position="134"/>
        <end position="180"/>
    </location>
</feature>
<dbReference type="Proteomes" id="UP000326396">
    <property type="component" value="Unassembled WGS sequence"/>
</dbReference>
<dbReference type="AlphaFoldDB" id="A0A5N6LHG4"/>
<evidence type="ECO:0000256" key="1">
    <source>
        <dbReference type="SAM" id="MobiDB-lite"/>
    </source>
</evidence>
<protein>
    <submittedName>
        <fullName evidence="2">Uncharacterized protein</fullName>
    </submittedName>
</protein>
<proteinExistence type="predicted"/>
<keyword evidence="3" id="KW-1185">Reference proteome</keyword>
<evidence type="ECO:0000313" key="3">
    <source>
        <dbReference type="Proteomes" id="UP000326396"/>
    </source>
</evidence>
<feature type="compositionally biased region" description="Polar residues" evidence="1">
    <location>
        <begin position="170"/>
        <end position="180"/>
    </location>
</feature>
<accession>A0A5N6LHG4</accession>
<reference evidence="2 3" key="1">
    <citation type="submission" date="2019-05" db="EMBL/GenBank/DDBJ databases">
        <title>Mikania micrantha, genome provides insights into the molecular mechanism of rapid growth.</title>
        <authorList>
            <person name="Liu B."/>
        </authorList>
    </citation>
    <scope>NUCLEOTIDE SEQUENCE [LARGE SCALE GENOMIC DNA]</scope>
    <source>
        <strain evidence="2">NLD-2019</strain>
        <tissue evidence="2">Leaf</tissue>
    </source>
</reference>
<name>A0A5N6LHG4_9ASTR</name>
<gene>
    <name evidence="2" type="ORF">E3N88_42587</name>
</gene>
<evidence type="ECO:0000313" key="2">
    <source>
        <dbReference type="EMBL" id="KAD1592682.1"/>
    </source>
</evidence>
<organism evidence="2 3">
    <name type="scientific">Mikania micrantha</name>
    <name type="common">bitter vine</name>
    <dbReference type="NCBI Taxonomy" id="192012"/>
    <lineage>
        <taxon>Eukaryota</taxon>
        <taxon>Viridiplantae</taxon>
        <taxon>Streptophyta</taxon>
        <taxon>Embryophyta</taxon>
        <taxon>Tracheophyta</taxon>
        <taxon>Spermatophyta</taxon>
        <taxon>Magnoliopsida</taxon>
        <taxon>eudicotyledons</taxon>
        <taxon>Gunneridae</taxon>
        <taxon>Pentapetalae</taxon>
        <taxon>asterids</taxon>
        <taxon>campanulids</taxon>
        <taxon>Asterales</taxon>
        <taxon>Asteraceae</taxon>
        <taxon>Asteroideae</taxon>
        <taxon>Heliantheae alliance</taxon>
        <taxon>Eupatorieae</taxon>
        <taxon>Mikania</taxon>
    </lineage>
</organism>
<dbReference type="EMBL" id="SZYD01000647">
    <property type="protein sequence ID" value="KAD1592682.1"/>
    <property type="molecule type" value="Genomic_DNA"/>
</dbReference>
<sequence>MLLRLSHIRRTSQNETHSVVYIRWFIFIRKTHQSDTLASQDAILPEPPHLPSVDTDDSLGRSTTTLPDNFFLVQYNWPGPRQYVVLAQQPKVGPTTTTQAQHYVIRPMMVGLVLKPINWPNNTHQAHIFSSSKSFGPRDVIRPNSHSNPGPTWPMNSFDKGPRQNPWGPSKSTRGPQNLI</sequence>